<feature type="domain" description="Disease resistance N-terminal" evidence="5">
    <location>
        <begin position="6"/>
        <end position="93"/>
    </location>
</feature>
<evidence type="ECO:0000256" key="1">
    <source>
        <dbReference type="ARBA" id="ARBA00022737"/>
    </source>
</evidence>
<evidence type="ECO:0000256" key="2">
    <source>
        <dbReference type="ARBA" id="ARBA00022741"/>
    </source>
</evidence>
<evidence type="ECO:0000259" key="4">
    <source>
        <dbReference type="Pfam" id="PF00931"/>
    </source>
</evidence>
<dbReference type="Pfam" id="PF18052">
    <property type="entry name" value="Rx_N"/>
    <property type="match status" value="1"/>
</dbReference>
<organism evidence="6 7">
    <name type="scientific">Jatropha curcas</name>
    <name type="common">Barbados nut</name>
    <dbReference type="NCBI Taxonomy" id="180498"/>
    <lineage>
        <taxon>Eukaryota</taxon>
        <taxon>Viridiplantae</taxon>
        <taxon>Streptophyta</taxon>
        <taxon>Embryophyta</taxon>
        <taxon>Tracheophyta</taxon>
        <taxon>Spermatophyta</taxon>
        <taxon>Magnoliopsida</taxon>
        <taxon>eudicotyledons</taxon>
        <taxon>Gunneridae</taxon>
        <taxon>Pentapetalae</taxon>
        <taxon>rosids</taxon>
        <taxon>fabids</taxon>
        <taxon>Malpighiales</taxon>
        <taxon>Euphorbiaceae</taxon>
        <taxon>Crotonoideae</taxon>
        <taxon>Jatropheae</taxon>
        <taxon>Jatropha</taxon>
    </lineage>
</organism>
<dbReference type="Gene3D" id="3.40.50.300">
    <property type="entry name" value="P-loop containing nucleotide triphosphate hydrolases"/>
    <property type="match status" value="1"/>
</dbReference>
<reference evidence="6 7" key="1">
    <citation type="journal article" date="2014" name="PLoS ONE">
        <title>Global Analysis of Gene Expression Profiles in Physic Nut (Jatropha curcas L.) Seedlings Exposed to Salt Stress.</title>
        <authorList>
            <person name="Zhang L."/>
            <person name="Zhang C."/>
            <person name="Wu P."/>
            <person name="Chen Y."/>
            <person name="Li M."/>
            <person name="Jiang H."/>
            <person name="Wu G."/>
        </authorList>
    </citation>
    <scope>NUCLEOTIDE SEQUENCE [LARGE SCALE GENOMIC DNA]</scope>
    <source>
        <strain evidence="7">cv. GZQX0401</strain>
        <tissue evidence="6">Young leaves</tissue>
    </source>
</reference>
<keyword evidence="1" id="KW-0677">Repeat</keyword>
<dbReference type="PANTHER" id="PTHR19338">
    <property type="entry name" value="TRANSLOCASE OF INNER MITOCHONDRIAL MEMBRANE 13 HOMOLOG"/>
    <property type="match status" value="1"/>
</dbReference>
<dbReference type="InterPro" id="IPR041118">
    <property type="entry name" value="Rx_N"/>
</dbReference>
<dbReference type="GO" id="GO:0006952">
    <property type="term" value="P:defense response"/>
    <property type="evidence" value="ECO:0007669"/>
    <property type="project" value="UniProtKB-KW"/>
</dbReference>
<proteinExistence type="predicted"/>
<evidence type="ECO:0000313" key="7">
    <source>
        <dbReference type="Proteomes" id="UP000027138"/>
    </source>
</evidence>
<dbReference type="Gene3D" id="1.20.5.4130">
    <property type="match status" value="1"/>
</dbReference>
<evidence type="ECO:0000256" key="3">
    <source>
        <dbReference type="ARBA" id="ARBA00022821"/>
    </source>
</evidence>
<dbReference type="OrthoDB" id="3027644at2759"/>
<dbReference type="InterPro" id="IPR002182">
    <property type="entry name" value="NB-ARC"/>
</dbReference>
<dbReference type="PANTHER" id="PTHR19338:SF66">
    <property type="entry name" value="NB-ARC DOMAIN-CONTAINING PROTEIN"/>
    <property type="match status" value="1"/>
</dbReference>
<dbReference type="CDD" id="cd14798">
    <property type="entry name" value="RX-CC_like"/>
    <property type="match status" value="1"/>
</dbReference>
<feature type="domain" description="NB-ARC" evidence="4">
    <location>
        <begin position="168"/>
        <end position="319"/>
    </location>
</feature>
<accession>A0A067L8U2</accession>
<keyword evidence="3" id="KW-0611">Plant defense</keyword>
<dbReference type="InterPro" id="IPR027417">
    <property type="entry name" value="P-loop_NTPase"/>
</dbReference>
<dbReference type="InterPro" id="IPR038005">
    <property type="entry name" value="RX-like_CC"/>
</dbReference>
<protein>
    <submittedName>
        <fullName evidence="6">Uncharacterized protein</fullName>
    </submittedName>
</protein>
<evidence type="ECO:0000313" key="6">
    <source>
        <dbReference type="EMBL" id="KDP44871.1"/>
    </source>
</evidence>
<gene>
    <name evidence="6" type="ORF">JCGZ_01371</name>
</gene>
<sequence length="339" mass="39221">MVEALLSLAIERIADLLIDQGVFLHGVREKVTRLQDELKRMQCFLKDADRRQEQDERVRNWVAEIRDVAYEVEDIIDIYILNSATSSRKGITSFFTKGPKLHHIGTKIRCIRAKIWEISTGMQTYGIKFAGEEKGFSSASEMQQRLRRSDPYDEEEHVISLESCTRDLMAQLMIEKNQLRVISIVGMGGLGKTTLAKKLYNHIEIKRHFDCCSWAFVSQQFSPRDVLFGILIEVAPEEDKRTLVSMKEEELVKALKNVLKGKRYLVVLDDMWEEKAWDSLKRAFPRGKKGSKVLFTTRIKEVALYADPWSSVVEPVGLEEQKIKEEKEILQKKKKLQIL</sequence>
<name>A0A067L8U2_JATCU</name>
<dbReference type="FunFam" id="3.40.50.300:FF:001091">
    <property type="entry name" value="Probable disease resistance protein At1g61300"/>
    <property type="match status" value="1"/>
</dbReference>
<dbReference type="Proteomes" id="UP000027138">
    <property type="component" value="Unassembled WGS sequence"/>
</dbReference>
<dbReference type="EMBL" id="KK914240">
    <property type="protein sequence ID" value="KDP44871.1"/>
    <property type="molecule type" value="Genomic_DNA"/>
</dbReference>
<keyword evidence="7" id="KW-1185">Reference proteome</keyword>
<dbReference type="GO" id="GO:0043531">
    <property type="term" value="F:ADP binding"/>
    <property type="evidence" value="ECO:0007669"/>
    <property type="project" value="InterPro"/>
</dbReference>
<dbReference type="AlphaFoldDB" id="A0A067L8U2"/>
<dbReference type="PRINTS" id="PR00364">
    <property type="entry name" value="DISEASERSIST"/>
</dbReference>
<dbReference type="SUPFAM" id="SSF52540">
    <property type="entry name" value="P-loop containing nucleoside triphosphate hydrolases"/>
    <property type="match status" value="1"/>
</dbReference>
<dbReference type="Pfam" id="PF00931">
    <property type="entry name" value="NB-ARC"/>
    <property type="match status" value="1"/>
</dbReference>
<keyword evidence="2" id="KW-0547">Nucleotide-binding</keyword>
<evidence type="ECO:0000259" key="5">
    <source>
        <dbReference type="Pfam" id="PF18052"/>
    </source>
</evidence>